<gene>
    <name evidence="3" type="ORF">MHBO_003541</name>
</gene>
<dbReference type="EMBL" id="JBDODL010002099">
    <property type="protein sequence ID" value="MES1922025.1"/>
    <property type="molecule type" value="Genomic_DNA"/>
</dbReference>
<dbReference type="Pfam" id="PF05064">
    <property type="entry name" value="Nsp1_C"/>
    <property type="match status" value="1"/>
</dbReference>
<sequence>MASLFQNDSNAVEVSSSANPANPQSTTQFGRLNSLRVEDIFELWKNEIDQNEKCFKRQIASAKKTDLSLIRDSNQIKQLGKEINAAKNSWSQNGKFTDSIQKNKQHLSKSLADIEKTILQQTRFAEPDEKSGFKEEIFEGVERLEKELIEFSLKIKEYLDKSDDFKIERRLTSQTVFSKI</sequence>
<evidence type="ECO:0000313" key="3">
    <source>
        <dbReference type="EMBL" id="MES1922025.1"/>
    </source>
</evidence>
<feature type="region of interest" description="Disordered" evidence="1">
    <location>
        <begin position="1"/>
        <end position="27"/>
    </location>
</feature>
<organism evidence="3 4">
    <name type="scientific">Bonamia ostreae</name>
    <dbReference type="NCBI Taxonomy" id="126728"/>
    <lineage>
        <taxon>Eukaryota</taxon>
        <taxon>Sar</taxon>
        <taxon>Rhizaria</taxon>
        <taxon>Endomyxa</taxon>
        <taxon>Ascetosporea</taxon>
        <taxon>Haplosporida</taxon>
        <taxon>Bonamia</taxon>
    </lineage>
</organism>
<dbReference type="InterPro" id="IPR007758">
    <property type="entry name" value="Nucleoporin_NSP1_C"/>
</dbReference>
<evidence type="ECO:0000259" key="2">
    <source>
        <dbReference type="Pfam" id="PF05064"/>
    </source>
</evidence>
<comment type="caution">
    <text evidence="3">The sequence shown here is derived from an EMBL/GenBank/DDBJ whole genome shotgun (WGS) entry which is preliminary data.</text>
</comment>
<accession>A0ABV2AQT1</accession>
<name>A0ABV2AQT1_9EUKA</name>
<proteinExistence type="predicted"/>
<keyword evidence="4" id="KW-1185">Reference proteome</keyword>
<dbReference type="Proteomes" id="UP001439008">
    <property type="component" value="Unassembled WGS sequence"/>
</dbReference>
<evidence type="ECO:0000256" key="1">
    <source>
        <dbReference type="SAM" id="MobiDB-lite"/>
    </source>
</evidence>
<evidence type="ECO:0000313" key="4">
    <source>
        <dbReference type="Proteomes" id="UP001439008"/>
    </source>
</evidence>
<protein>
    <recommendedName>
        <fullName evidence="2">Nucleoporin NSP1-like C-terminal domain-containing protein</fullName>
    </recommendedName>
</protein>
<feature type="domain" description="Nucleoporin NSP1-like C-terminal" evidence="2">
    <location>
        <begin position="19"/>
        <end position="121"/>
    </location>
</feature>
<reference evidence="3 4" key="1">
    <citation type="journal article" date="2024" name="BMC Biol.">
        <title>Comparative genomics of Ascetosporea gives new insight into the evolutionary basis for animal parasitism in Rhizaria.</title>
        <authorList>
            <person name="Hiltunen Thoren M."/>
            <person name="Onut-Brannstrom I."/>
            <person name="Alfjorden A."/>
            <person name="Peckova H."/>
            <person name="Swords F."/>
            <person name="Hooper C."/>
            <person name="Holzer A.S."/>
            <person name="Bass D."/>
            <person name="Burki F."/>
        </authorList>
    </citation>
    <scope>NUCLEOTIDE SEQUENCE [LARGE SCALE GENOMIC DNA]</scope>
    <source>
        <strain evidence="3">20-A016</strain>
    </source>
</reference>